<name>A0AC61S7Z9_9BACT</name>
<dbReference type="Proteomes" id="UP000305401">
    <property type="component" value="Unassembled WGS sequence"/>
</dbReference>
<evidence type="ECO:0000313" key="2">
    <source>
        <dbReference type="Proteomes" id="UP000305401"/>
    </source>
</evidence>
<keyword evidence="2" id="KW-1185">Reference proteome</keyword>
<protein>
    <submittedName>
        <fullName evidence="1">Efflux RND transporter periplasmic adaptor subunit</fullName>
    </submittedName>
</protein>
<gene>
    <name evidence="1" type="ORF">E5990_01715</name>
</gene>
<comment type="caution">
    <text evidence="1">The sequence shown here is derived from an EMBL/GenBank/DDBJ whole genome shotgun (WGS) entry which is preliminary data.</text>
</comment>
<reference evidence="1" key="1">
    <citation type="submission" date="2019-04" db="EMBL/GenBank/DDBJ databases">
        <title>Microbes associate with the intestines of laboratory mice.</title>
        <authorList>
            <person name="Navarre W."/>
            <person name="Wong E."/>
            <person name="Huang K.C."/>
            <person name="Tropini C."/>
            <person name="Ng K."/>
            <person name="Yu B."/>
        </authorList>
    </citation>
    <scope>NUCLEOTIDE SEQUENCE</scope>
    <source>
        <strain evidence="1">NM86_A22</strain>
    </source>
</reference>
<organism evidence="1 2">
    <name type="scientific">Muribaculum caecicola</name>
    <dbReference type="NCBI Taxonomy" id="3038144"/>
    <lineage>
        <taxon>Bacteria</taxon>
        <taxon>Pseudomonadati</taxon>
        <taxon>Bacteroidota</taxon>
        <taxon>Bacteroidia</taxon>
        <taxon>Bacteroidales</taxon>
        <taxon>Muribaculaceae</taxon>
        <taxon>Muribaculum</taxon>
    </lineage>
</organism>
<accession>A0AC61S7Z9</accession>
<dbReference type="EMBL" id="SSTG01000009">
    <property type="protein sequence ID" value="THG54848.1"/>
    <property type="molecule type" value="Genomic_DNA"/>
</dbReference>
<proteinExistence type="predicted"/>
<evidence type="ECO:0000313" key="1">
    <source>
        <dbReference type="EMBL" id="THG54848.1"/>
    </source>
</evidence>
<sequence length="375" mass="40035">MKAAYALTIASLGFILGACSHDGHNHGEKSVEENHEHKHADEIILAPEDASRFGVETETIKLIQFNRAINVTGELTSPATSTNIVTARTSGKITLRGNIVPGAEVKKGQVIGSISASGFEGGDPSEAAAISLDAAKKELDRVTPLYKEGIVSQKDYMAAEAAYRVAKASYSGSKGGSTVTAPANGRISRLMVSQNQFLSAGDPVLEIVGTRNLTLKANLPSKYFKLLPEIISAQFKTPESNNIWDISKMNGRLVSGVNNIVTEGGYIPVQFDFENTENLAAGTYADIYLVCQQADSCIALPKSAITEELGTKYVFVKVDDHGYQKRLVTTAGSDGERTVILSGVNPGEEVVTQGTVFVKLAQTKNVVPEGHSHNH</sequence>